<dbReference type="GO" id="GO:0003677">
    <property type="term" value="F:DNA binding"/>
    <property type="evidence" value="ECO:0007669"/>
    <property type="project" value="InterPro"/>
</dbReference>
<dbReference type="PROSITE" id="PS51192">
    <property type="entry name" value="HELICASE_ATP_BIND_1"/>
    <property type="match status" value="1"/>
</dbReference>
<dbReference type="GO" id="GO:0016787">
    <property type="term" value="F:hydrolase activity"/>
    <property type="evidence" value="ECO:0007669"/>
    <property type="project" value="UniProtKB-KW"/>
</dbReference>
<dbReference type="InterPro" id="IPR014001">
    <property type="entry name" value="Helicase_ATP-bd"/>
</dbReference>
<dbReference type="Gene3D" id="3.40.50.300">
    <property type="entry name" value="P-loop containing nucleotide triphosphate hydrolases"/>
    <property type="match status" value="2"/>
</dbReference>
<name>A0A7M3UNX6_POV01</name>
<evidence type="ECO:0000256" key="4">
    <source>
        <dbReference type="ARBA" id="ARBA00022840"/>
    </source>
</evidence>
<dbReference type="SMART" id="SM00487">
    <property type="entry name" value="DEXDc"/>
    <property type="match status" value="1"/>
</dbReference>
<evidence type="ECO:0000313" key="6">
    <source>
        <dbReference type="EMBL" id="QOI90421.1"/>
    </source>
</evidence>
<keyword evidence="4" id="KW-0067">ATP-binding</keyword>
<dbReference type="Pfam" id="PF04851">
    <property type="entry name" value="ResIII"/>
    <property type="match status" value="1"/>
</dbReference>
<sequence length="441" mass="50252">MLTSKGYSVYKNKIDVDKVVADLTVKPSGDFIQNAEDTTFCVCLETKSKLFVPKYYGLQTFGLPEVDTICVPKTVSLEFKGKLMDAQHAPVGEYLKCANDPLKMGGILQLPPGAGKTVMALYILCQLGVKTMIIVHKDFLLNQWRERIEQYVPLARIGMIKQKQVDTDCDIAIASLQSLSMRDYDKDVFSTFGLVIIDECHHIAAQTFSKALLKINFRYALGLSATVNRKDGLSKVFKWFIGDIVYKVTKKKDVECNVDIAVFDDKDTTYCKEHYMFNGKVNMAKMVNNVTMFEPRTDFIVARMCEVLEREPTRNVIILSDRRKHLEDMREKIGDMYSTGLYLGGMKNSDLEVSKEKQVILGTFNMVSEGFDLPKLDTLILATSKSDIEQSVGRIQRKHVYTEEDNTPLIIDVVDDFSIFGNQHKKRVKFYKKMNYNILNK</sequence>
<dbReference type="GO" id="GO:0005524">
    <property type="term" value="F:ATP binding"/>
    <property type="evidence" value="ECO:0007669"/>
    <property type="project" value="UniProtKB-KW"/>
</dbReference>
<evidence type="ECO:0000259" key="5">
    <source>
        <dbReference type="PROSITE" id="PS51192"/>
    </source>
</evidence>
<dbReference type="PANTHER" id="PTHR11274:SF0">
    <property type="entry name" value="GENERAL TRANSCRIPTION AND DNA REPAIR FACTOR IIH HELICASE SUBUNIT XPB"/>
    <property type="match status" value="1"/>
</dbReference>
<dbReference type="InterPro" id="IPR027417">
    <property type="entry name" value="P-loop_NTPase"/>
</dbReference>
<dbReference type="CDD" id="cd18785">
    <property type="entry name" value="SF2_C"/>
    <property type="match status" value="1"/>
</dbReference>
<evidence type="ECO:0000256" key="2">
    <source>
        <dbReference type="ARBA" id="ARBA00022801"/>
    </source>
</evidence>
<dbReference type="GO" id="GO:0004386">
    <property type="term" value="F:helicase activity"/>
    <property type="evidence" value="ECO:0007669"/>
    <property type="project" value="UniProtKB-KW"/>
</dbReference>
<dbReference type="EMBL" id="MT663537">
    <property type="protein sequence ID" value="QOI90421.1"/>
    <property type="molecule type" value="Genomic_DNA"/>
</dbReference>
<keyword evidence="3 6" id="KW-0347">Helicase</keyword>
<gene>
    <name evidence="6" type="ORF">HWQ62_00285</name>
</gene>
<dbReference type="PANTHER" id="PTHR11274">
    <property type="entry name" value="RAD25/XP-B DNA REPAIR HELICASE"/>
    <property type="match status" value="1"/>
</dbReference>
<dbReference type="CDD" id="cd17926">
    <property type="entry name" value="DEXHc_RE"/>
    <property type="match status" value="1"/>
</dbReference>
<organismHost>
    <name type="scientific">Pyramimonas plurioculata</name>
    <dbReference type="NCBI Taxonomy" id="36893"/>
</organismHost>
<keyword evidence="2" id="KW-0378">Hydrolase</keyword>
<protein>
    <submittedName>
        <fullName evidence="6">Putative helicase D10</fullName>
    </submittedName>
</protein>
<reference evidence="6" key="1">
    <citation type="submission" date="2020-06" db="EMBL/GenBank/DDBJ databases">
        <title>Lateral gene transfer of anion-conducting channel rhodopsins between green algae and giant viruses.</title>
        <authorList>
            <person name="Rozenberg A."/>
            <person name="Oppermann J."/>
            <person name="Wietek J."/>
            <person name="Fernandez Lahore R.G."/>
            <person name="Sandaa R.-A."/>
            <person name="Bratbak G."/>
            <person name="Hegemann P."/>
            <person name="Beja O."/>
        </authorList>
    </citation>
    <scope>NUCLEOTIDE SEQUENCE</scope>
    <source>
        <strain evidence="6">01B</strain>
    </source>
</reference>
<feature type="domain" description="Helicase ATP-binding" evidence="5">
    <location>
        <begin position="97"/>
        <end position="245"/>
    </location>
</feature>
<evidence type="ECO:0000256" key="1">
    <source>
        <dbReference type="ARBA" id="ARBA00022741"/>
    </source>
</evidence>
<dbReference type="SUPFAM" id="SSF52540">
    <property type="entry name" value="P-loop containing nucleoside triphosphate hydrolases"/>
    <property type="match status" value="2"/>
</dbReference>
<accession>A0A7M3UNX6</accession>
<evidence type="ECO:0000256" key="3">
    <source>
        <dbReference type="ARBA" id="ARBA00022806"/>
    </source>
</evidence>
<dbReference type="InterPro" id="IPR050615">
    <property type="entry name" value="ATP-dep_DNA_Helicase"/>
</dbReference>
<proteinExistence type="predicted"/>
<dbReference type="InterPro" id="IPR006935">
    <property type="entry name" value="Helicase/UvrB_N"/>
</dbReference>
<keyword evidence="1" id="KW-0547">Nucleotide-binding</keyword>
<organism evidence="6">
    <name type="scientific">Pyramimonas orientalis virus</name>
    <name type="common">PoV01</name>
    <dbReference type="NCBI Taxonomy" id="455367"/>
    <lineage>
        <taxon>Viruses</taxon>
        <taxon>Varidnaviria</taxon>
        <taxon>Bamfordvirae</taxon>
        <taxon>Nucleocytoviricota</taxon>
        <taxon>Megaviricetes</taxon>
        <taxon>Imitervirales</taxon>
        <taxon>Allomimiviridae</taxon>
        <taxon>Heliosvirus</taxon>
        <taxon>Heliosvirus raunefjordenense</taxon>
    </lineage>
</organism>